<organism evidence="2 3">
    <name type="scientific">Heyndrickxia oleronia</name>
    <dbReference type="NCBI Taxonomy" id="38875"/>
    <lineage>
        <taxon>Bacteria</taxon>
        <taxon>Bacillati</taxon>
        <taxon>Bacillota</taxon>
        <taxon>Bacilli</taxon>
        <taxon>Bacillales</taxon>
        <taxon>Bacillaceae</taxon>
        <taxon>Heyndrickxia</taxon>
    </lineage>
</organism>
<evidence type="ECO:0000256" key="1">
    <source>
        <dbReference type="SAM" id="MobiDB-lite"/>
    </source>
</evidence>
<dbReference type="EMBL" id="JAROYP010000012">
    <property type="protein sequence ID" value="MDH5162993.1"/>
    <property type="molecule type" value="Genomic_DNA"/>
</dbReference>
<dbReference type="RefSeq" id="WP_280617729.1">
    <property type="nucleotide sequence ID" value="NZ_JAROYP010000012.1"/>
</dbReference>
<gene>
    <name evidence="2" type="ORF">P5X88_18845</name>
</gene>
<evidence type="ECO:0000313" key="2">
    <source>
        <dbReference type="EMBL" id="MDH5162993.1"/>
    </source>
</evidence>
<name>A0AAW6SXH4_9BACI</name>
<feature type="region of interest" description="Disordered" evidence="1">
    <location>
        <begin position="1"/>
        <end position="31"/>
    </location>
</feature>
<reference evidence="2" key="1">
    <citation type="submission" date="2023-03" db="EMBL/GenBank/DDBJ databases">
        <title>Bacterial isolates from washroom surfaces on a university campus.</title>
        <authorList>
            <person name="Holman D.B."/>
            <person name="Gzyl K.E."/>
            <person name="Taheri A.E."/>
        </authorList>
    </citation>
    <scope>NUCLEOTIDE SEQUENCE</scope>
    <source>
        <strain evidence="2">RD03</strain>
    </source>
</reference>
<evidence type="ECO:0000313" key="3">
    <source>
        <dbReference type="Proteomes" id="UP001159179"/>
    </source>
</evidence>
<dbReference type="AlphaFoldDB" id="A0AAW6SXH4"/>
<comment type="caution">
    <text evidence="2">The sequence shown here is derived from an EMBL/GenBank/DDBJ whole genome shotgun (WGS) entry which is preliminary data.</text>
</comment>
<protein>
    <submittedName>
        <fullName evidence="2">Uncharacterized protein</fullName>
    </submittedName>
</protein>
<accession>A0AAW6SXH4</accession>
<dbReference type="Proteomes" id="UP001159179">
    <property type="component" value="Unassembled WGS sequence"/>
</dbReference>
<proteinExistence type="predicted"/>
<sequence length="128" mass="14959">MRNEGYRGRGKDRHHRGEGHKRKENHVHQGAKTFRRGRAIAFLEMMSLKRDTLKQQLETPELQTINPILVGELKAVEMVINEFVQMFELYEFEVMETEGDVKATEEVIETSSLLATQEKQNNEEEKND</sequence>
<feature type="compositionally biased region" description="Basic residues" evidence="1">
    <location>
        <begin position="10"/>
        <end position="25"/>
    </location>
</feature>